<keyword evidence="2" id="KW-1185">Reference proteome</keyword>
<dbReference type="Proteomes" id="UP000635477">
    <property type="component" value="Unassembled WGS sequence"/>
</dbReference>
<gene>
    <name evidence="1" type="ORF">FZEAL_10689</name>
</gene>
<protein>
    <submittedName>
        <fullName evidence="1">Uncharacterized protein</fullName>
    </submittedName>
</protein>
<reference evidence="1" key="2">
    <citation type="submission" date="2020-05" db="EMBL/GenBank/DDBJ databases">
        <authorList>
            <person name="Kim H.-S."/>
            <person name="Proctor R.H."/>
            <person name="Brown D.W."/>
        </authorList>
    </citation>
    <scope>NUCLEOTIDE SEQUENCE</scope>
    <source>
        <strain evidence="1">NRRL 22465</strain>
    </source>
</reference>
<reference evidence="1" key="1">
    <citation type="journal article" date="2020" name="BMC Genomics">
        <title>Correction to: Identification and distribution of gene clusters required for synthesis of sphingolipid metabolism inhibitors in diverse species of the filamentous fungus Fusarium.</title>
        <authorList>
            <person name="Kim H.S."/>
            <person name="Lohmar J.M."/>
            <person name="Busman M."/>
            <person name="Brown D.W."/>
            <person name="Naumann T.A."/>
            <person name="Divon H.H."/>
            <person name="Lysoe E."/>
            <person name="Uhlig S."/>
            <person name="Proctor R.H."/>
        </authorList>
    </citation>
    <scope>NUCLEOTIDE SEQUENCE</scope>
    <source>
        <strain evidence="1">NRRL 22465</strain>
    </source>
</reference>
<comment type="caution">
    <text evidence="1">The sequence shown here is derived from an EMBL/GenBank/DDBJ whole genome shotgun (WGS) entry which is preliminary data.</text>
</comment>
<name>A0A8H4TXR7_9HYPO</name>
<proteinExistence type="predicted"/>
<dbReference type="AlphaFoldDB" id="A0A8H4TXR7"/>
<evidence type="ECO:0000313" key="1">
    <source>
        <dbReference type="EMBL" id="KAF4966103.1"/>
    </source>
</evidence>
<dbReference type="EMBL" id="JABEYC010001338">
    <property type="protein sequence ID" value="KAF4966103.1"/>
    <property type="molecule type" value="Genomic_DNA"/>
</dbReference>
<organism evidence="1 2">
    <name type="scientific">Fusarium zealandicum</name>
    <dbReference type="NCBI Taxonomy" id="1053134"/>
    <lineage>
        <taxon>Eukaryota</taxon>
        <taxon>Fungi</taxon>
        <taxon>Dikarya</taxon>
        <taxon>Ascomycota</taxon>
        <taxon>Pezizomycotina</taxon>
        <taxon>Sordariomycetes</taxon>
        <taxon>Hypocreomycetidae</taxon>
        <taxon>Hypocreales</taxon>
        <taxon>Nectriaceae</taxon>
        <taxon>Fusarium</taxon>
        <taxon>Fusarium staphyleae species complex</taxon>
    </lineage>
</organism>
<accession>A0A8H4TXR7</accession>
<sequence length="110" mass="12022">MASIFADHPFSLSLYETLITVVTYETSTALHLAVSLHVLDPLIHRPGIYTLAPPVDRISPDLEAFSTSTKGSPRLVSRPAMTRRSPLAPPIMTMLWLSAILLTRGGRPEA</sequence>
<evidence type="ECO:0000313" key="2">
    <source>
        <dbReference type="Proteomes" id="UP000635477"/>
    </source>
</evidence>